<feature type="domain" description="Pyrrolo-quinoline quinone repeat" evidence="4">
    <location>
        <begin position="462"/>
        <end position="539"/>
    </location>
</feature>
<feature type="domain" description="Pyrrolo-quinoline quinone repeat" evidence="4">
    <location>
        <begin position="69"/>
        <end position="369"/>
    </location>
</feature>
<dbReference type="AlphaFoldDB" id="A0A1H4N4J2"/>
<dbReference type="Pfam" id="PF01011">
    <property type="entry name" value="PQQ"/>
    <property type="match status" value="2"/>
</dbReference>
<dbReference type="SMART" id="SM00564">
    <property type="entry name" value="PQQ"/>
    <property type="match status" value="5"/>
</dbReference>
<evidence type="ECO:0000256" key="1">
    <source>
        <dbReference type="ARBA" id="ARBA00001931"/>
    </source>
</evidence>
<dbReference type="InterPro" id="IPR030939">
    <property type="entry name" value="Acido_non_PQQ"/>
</dbReference>
<comment type="similarity">
    <text evidence="2">Belongs to the bacterial PQQ dehydrogenase family.</text>
</comment>
<dbReference type="OrthoDB" id="9794322at2"/>
<evidence type="ECO:0000313" key="5">
    <source>
        <dbReference type="EMBL" id="SEB89934.1"/>
    </source>
</evidence>
<dbReference type="EMBL" id="FNSD01000001">
    <property type="protein sequence ID" value="SEB89934.1"/>
    <property type="molecule type" value="Genomic_DNA"/>
</dbReference>
<proteinExistence type="inferred from homology"/>
<dbReference type="InterPro" id="IPR018391">
    <property type="entry name" value="PQQ_b-propeller_rpt"/>
</dbReference>
<dbReference type="Gene3D" id="2.140.10.10">
    <property type="entry name" value="Quinoprotein alcohol dehydrogenase-like superfamily"/>
    <property type="match status" value="1"/>
</dbReference>
<dbReference type="Proteomes" id="UP000182409">
    <property type="component" value="Unassembled WGS sequence"/>
</dbReference>
<evidence type="ECO:0000256" key="3">
    <source>
        <dbReference type="ARBA" id="ARBA00023002"/>
    </source>
</evidence>
<dbReference type="InterPro" id="IPR011047">
    <property type="entry name" value="Quinoprotein_ADH-like_sf"/>
</dbReference>
<dbReference type="InterPro" id="IPR002372">
    <property type="entry name" value="PQQ_rpt_dom"/>
</dbReference>
<name>A0A1H4N4J2_9BACT</name>
<organism evidence="5 6">
    <name type="scientific">Terriglobus roseus</name>
    <dbReference type="NCBI Taxonomy" id="392734"/>
    <lineage>
        <taxon>Bacteria</taxon>
        <taxon>Pseudomonadati</taxon>
        <taxon>Acidobacteriota</taxon>
        <taxon>Terriglobia</taxon>
        <taxon>Terriglobales</taxon>
        <taxon>Acidobacteriaceae</taxon>
        <taxon>Terriglobus</taxon>
    </lineage>
</organism>
<dbReference type="PANTHER" id="PTHR32303">
    <property type="entry name" value="QUINOPROTEIN ALCOHOL DEHYDROGENASE (CYTOCHROME C)"/>
    <property type="match status" value="1"/>
</dbReference>
<protein>
    <submittedName>
        <fullName evidence="5">Alcohol dehydrogenase (Cytochrome c)</fullName>
    </submittedName>
</protein>
<evidence type="ECO:0000256" key="2">
    <source>
        <dbReference type="ARBA" id="ARBA00008156"/>
    </source>
</evidence>
<reference evidence="5 6" key="1">
    <citation type="submission" date="2016-10" db="EMBL/GenBank/DDBJ databases">
        <authorList>
            <person name="de Groot N.N."/>
        </authorList>
    </citation>
    <scope>NUCLEOTIDE SEQUENCE [LARGE SCALE GENOMIC DNA]</scope>
    <source>
        <strain evidence="5 6">AB35.6</strain>
    </source>
</reference>
<sequence>MTSSRTWKRCASVAAGVSTLAGRRHEAGFPAFSKLRWVCGLIVVGTSVALSAQTKAATPQSIPSVGDQWTTYNGDASGRRFSTLSQINSTNVKNLALAWAFPTRGLVIKGTPLVIDGVMYLTSPDKAWAIDAATGVQLWAWNRPSEGNHIANRGVAYLNGKVYLGTPDAHLICLDAKTGKQLWDVVVADSKFSYYTAVAPLAVNGKIIVGTSGDQADIPHFLEAFDPDNGKVVWRLDTIPKAGEPGAETWPDEASRKQGGGPLWVTGTYDPALNLMYWGTGNPHPVLAGDVRKGANLYTCSILAIDPDTGKIKWFYQPSPHDTHDWDAVETPVLFDGVFNGKPRKMLAHASRNGYFFVLDRETGEHLLTSQFVATDWAKGLDAKGQPISDPAKESRPSGSLVHSVGNGSTNWMPPSFDPQTSLFYVNGEEGWSFWYSDLDAQGKPEDHQGGGATSLLENTVLLAMDYKTGKEVWRRPAGDSRVLAGILTTAGHLLFSGDALGNLFALDPATGKTLWHTRPGANLGNGPITYSVDGKQYVAMSAADTLYVFALPE</sequence>
<evidence type="ECO:0000313" key="6">
    <source>
        <dbReference type="Proteomes" id="UP000182409"/>
    </source>
</evidence>
<dbReference type="SUPFAM" id="SSF50998">
    <property type="entry name" value="Quinoprotein alcohol dehydrogenase-like"/>
    <property type="match status" value="1"/>
</dbReference>
<dbReference type="GO" id="GO:0016491">
    <property type="term" value="F:oxidoreductase activity"/>
    <property type="evidence" value="ECO:0007669"/>
    <property type="project" value="UniProtKB-KW"/>
</dbReference>
<evidence type="ECO:0000259" key="4">
    <source>
        <dbReference type="Pfam" id="PF01011"/>
    </source>
</evidence>
<comment type="cofactor">
    <cofactor evidence="1">
        <name>pyrroloquinoline quinone</name>
        <dbReference type="ChEBI" id="CHEBI:58442"/>
    </cofactor>
</comment>
<accession>A0A1H4N4J2</accession>
<keyword evidence="3" id="KW-0560">Oxidoreductase</keyword>
<gene>
    <name evidence="5" type="ORF">SAMN05443244_2130</name>
</gene>
<dbReference type="NCBIfam" id="TIGR04528">
    <property type="entry name" value="acido_non_PQQ"/>
    <property type="match status" value="1"/>
</dbReference>